<organism evidence="1 2">
    <name type="scientific">Trichobilharzia regenti</name>
    <name type="common">Nasal bird schistosome</name>
    <dbReference type="NCBI Taxonomy" id="157069"/>
    <lineage>
        <taxon>Eukaryota</taxon>
        <taxon>Metazoa</taxon>
        <taxon>Spiralia</taxon>
        <taxon>Lophotrochozoa</taxon>
        <taxon>Platyhelminthes</taxon>
        <taxon>Trematoda</taxon>
        <taxon>Digenea</taxon>
        <taxon>Strigeidida</taxon>
        <taxon>Schistosomatoidea</taxon>
        <taxon>Schistosomatidae</taxon>
        <taxon>Trichobilharzia</taxon>
    </lineage>
</organism>
<sequence length="70" mass="8170">MGLRWDVPAGRRLEIVKQRLNTAHDKGCIIQEFHYFTGSHDDSSIPLVRLSNLCYFTRLLFAYRDISSIQ</sequence>
<reference evidence="2" key="2">
    <citation type="submission" date="2023-11" db="UniProtKB">
        <authorList>
            <consortium name="WormBaseParasite"/>
        </authorList>
    </citation>
    <scope>IDENTIFICATION</scope>
</reference>
<accession>A0AA85J9X7</accession>
<evidence type="ECO:0000313" key="1">
    <source>
        <dbReference type="Proteomes" id="UP000050795"/>
    </source>
</evidence>
<dbReference type="Proteomes" id="UP000050795">
    <property type="component" value="Unassembled WGS sequence"/>
</dbReference>
<proteinExistence type="predicted"/>
<reference evidence="1" key="1">
    <citation type="submission" date="2022-06" db="EMBL/GenBank/DDBJ databases">
        <authorList>
            <person name="Berger JAMES D."/>
            <person name="Berger JAMES D."/>
        </authorList>
    </citation>
    <scope>NUCLEOTIDE SEQUENCE [LARGE SCALE GENOMIC DNA]</scope>
</reference>
<dbReference type="WBParaSite" id="TREG1_14040.1">
    <property type="protein sequence ID" value="TREG1_14040.1"/>
    <property type="gene ID" value="TREG1_14040"/>
</dbReference>
<protein>
    <submittedName>
        <fullName evidence="2">Uncharacterized protein</fullName>
    </submittedName>
</protein>
<keyword evidence="1" id="KW-1185">Reference proteome</keyword>
<evidence type="ECO:0000313" key="2">
    <source>
        <dbReference type="WBParaSite" id="TREG1_14040.1"/>
    </source>
</evidence>
<dbReference type="AlphaFoldDB" id="A0AA85J9X7"/>
<name>A0AA85J9X7_TRIRE</name>